<accession>A0A5C3MJK3</accession>
<organism evidence="1 2">
    <name type="scientific">Crucibulum laeve</name>
    <dbReference type="NCBI Taxonomy" id="68775"/>
    <lineage>
        <taxon>Eukaryota</taxon>
        <taxon>Fungi</taxon>
        <taxon>Dikarya</taxon>
        <taxon>Basidiomycota</taxon>
        <taxon>Agaricomycotina</taxon>
        <taxon>Agaricomycetes</taxon>
        <taxon>Agaricomycetidae</taxon>
        <taxon>Agaricales</taxon>
        <taxon>Agaricineae</taxon>
        <taxon>Nidulariaceae</taxon>
        <taxon>Crucibulum</taxon>
    </lineage>
</organism>
<evidence type="ECO:0000313" key="1">
    <source>
        <dbReference type="EMBL" id="TFK45087.1"/>
    </source>
</evidence>
<dbReference type="EMBL" id="ML213590">
    <property type="protein sequence ID" value="TFK45087.1"/>
    <property type="molecule type" value="Genomic_DNA"/>
</dbReference>
<reference evidence="1 2" key="1">
    <citation type="journal article" date="2019" name="Nat. Ecol. Evol.">
        <title>Megaphylogeny resolves global patterns of mushroom evolution.</title>
        <authorList>
            <person name="Varga T."/>
            <person name="Krizsan K."/>
            <person name="Foldi C."/>
            <person name="Dima B."/>
            <person name="Sanchez-Garcia M."/>
            <person name="Sanchez-Ramirez S."/>
            <person name="Szollosi G.J."/>
            <person name="Szarkandi J.G."/>
            <person name="Papp V."/>
            <person name="Albert L."/>
            <person name="Andreopoulos W."/>
            <person name="Angelini C."/>
            <person name="Antonin V."/>
            <person name="Barry K.W."/>
            <person name="Bougher N.L."/>
            <person name="Buchanan P."/>
            <person name="Buyck B."/>
            <person name="Bense V."/>
            <person name="Catcheside P."/>
            <person name="Chovatia M."/>
            <person name="Cooper J."/>
            <person name="Damon W."/>
            <person name="Desjardin D."/>
            <person name="Finy P."/>
            <person name="Geml J."/>
            <person name="Haridas S."/>
            <person name="Hughes K."/>
            <person name="Justo A."/>
            <person name="Karasinski D."/>
            <person name="Kautmanova I."/>
            <person name="Kiss B."/>
            <person name="Kocsube S."/>
            <person name="Kotiranta H."/>
            <person name="LaButti K.M."/>
            <person name="Lechner B.E."/>
            <person name="Liimatainen K."/>
            <person name="Lipzen A."/>
            <person name="Lukacs Z."/>
            <person name="Mihaltcheva S."/>
            <person name="Morgado L.N."/>
            <person name="Niskanen T."/>
            <person name="Noordeloos M.E."/>
            <person name="Ohm R.A."/>
            <person name="Ortiz-Santana B."/>
            <person name="Ovrebo C."/>
            <person name="Racz N."/>
            <person name="Riley R."/>
            <person name="Savchenko A."/>
            <person name="Shiryaev A."/>
            <person name="Soop K."/>
            <person name="Spirin V."/>
            <person name="Szebenyi C."/>
            <person name="Tomsovsky M."/>
            <person name="Tulloss R.E."/>
            <person name="Uehling J."/>
            <person name="Grigoriev I.V."/>
            <person name="Vagvolgyi C."/>
            <person name="Papp T."/>
            <person name="Martin F.M."/>
            <person name="Miettinen O."/>
            <person name="Hibbett D.S."/>
            <person name="Nagy L.G."/>
        </authorList>
    </citation>
    <scope>NUCLEOTIDE SEQUENCE [LARGE SCALE GENOMIC DNA]</scope>
    <source>
        <strain evidence="1 2">CBS 166.37</strain>
    </source>
</reference>
<evidence type="ECO:0008006" key="3">
    <source>
        <dbReference type="Google" id="ProtNLM"/>
    </source>
</evidence>
<dbReference type="OrthoDB" id="5569250at2759"/>
<name>A0A5C3MJK3_9AGAR</name>
<sequence>MAQVPITVSSPGFCSKTPTNWTFPNQVQSTFGKHTRSSKDIDYSTKHVWDVLGLAEKKAGSKPHLLHVLIFFSLDPITSLKDPDALLKAWKGFVECHYHLRQAGLEHGDISVWNLIVRHINTIY</sequence>
<protein>
    <recommendedName>
        <fullName evidence="3">Fungal-type protein kinase domain-containing protein</fullName>
    </recommendedName>
</protein>
<keyword evidence="2" id="KW-1185">Reference proteome</keyword>
<dbReference type="AlphaFoldDB" id="A0A5C3MJK3"/>
<proteinExistence type="predicted"/>
<dbReference type="Proteomes" id="UP000308652">
    <property type="component" value="Unassembled WGS sequence"/>
</dbReference>
<evidence type="ECO:0000313" key="2">
    <source>
        <dbReference type="Proteomes" id="UP000308652"/>
    </source>
</evidence>
<gene>
    <name evidence="1" type="ORF">BDQ12DRAFT_718195</name>
</gene>